<reference evidence="3" key="1">
    <citation type="submission" date="2014-03" db="EMBL/GenBank/DDBJ databases">
        <authorList>
            <person name="Aksoy S."/>
            <person name="Warren W."/>
            <person name="Wilson R.K."/>
        </authorList>
    </citation>
    <scope>NUCLEOTIDE SEQUENCE [LARGE SCALE GENOMIC DNA]</scope>
    <source>
        <strain evidence="3">IAEA</strain>
    </source>
</reference>
<organism evidence="2 3">
    <name type="scientific">Glossina pallidipes</name>
    <name type="common">Tsetse fly</name>
    <dbReference type="NCBI Taxonomy" id="7398"/>
    <lineage>
        <taxon>Eukaryota</taxon>
        <taxon>Metazoa</taxon>
        <taxon>Ecdysozoa</taxon>
        <taxon>Arthropoda</taxon>
        <taxon>Hexapoda</taxon>
        <taxon>Insecta</taxon>
        <taxon>Pterygota</taxon>
        <taxon>Neoptera</taxon>
        <taxon>Endopterygota</taxon>
        <taxon>Diptera</taxon>
        <taxon>Brachycera</taxon>
        <taxon>Muscomorpha</taxon>
        <taxon>Hippoboscoidea</taxon>
        <taxon>Glossinidae</taxon>
        <taxon>Glossina</taxon>
    </lineage>
</organism>
<dbReference type="AlphaFoldDB" id="A0A1B0A9L6"/>
<reference evidence="2" key="2">
    <citation type="submission" date="2020-05" db="UniProtKB">
        <authorList>
            <consortium name="EnsemblMetazoa"/>
        </authorList>
    </citation>
    <scope>IDENTIFICATION</scope>
    <source>
        <strain evidence="2">IAEA</strain>
    </source>
</reference>
<name>A0A1B0A9L6_GLOPL</name>
<sequence length="175" mass="20586">MIITSTKYNPNRRLVYWLVRRASLPILCQISYLKLALVLRRPHQFRNNENTYYFKVLWLPIETKLTLFICFVAWLKSYNTNNMYGRNVYVPRNKLRSKFTFGQEPVICVIIPSNLRLFHMKYPWPLEKIKKHGAAYVQSADTLFSHYICGEASSPPDFSDRATHFPGSTNYPALD</sequence>
<dbReference type="Proteomes" id="UP000092445">
    <property type="component" value="Unassembled WGS sequence"/>
</dbReference>
<proteinExistence type="predicted"/>
<keyword evidence="1" id="KW-0472">Membrane</keyword>
<evidence type="ECO:0000313" key="2">
    <source>
        <dbReference type="EnsemblMetazoa" id="GPAI038617-PA"/>
    </source>
</evidence>
<accession>A0A1B0A9L6</accession>
<protein>
    <submittedName>
        <fullName evidence="2">Uncharacterized protein</fullName>
    </submittedName>
</protein>
<dbReference type="VEuPathDB" id="VectorBase:GPAI038617"/>
<dbReference type="EnsemblMetazoa" id="GPAI038617-RA">
    <property type="protein sequence ID" value="GPAI038617-PA"/>
    <property type="gene ID" value="GPAI038617"/>
</dbReference>
<keyword evidence="1" id="KW-1133">Transmembrane helix</keyword>
<evidence type="ECO:0000256" key="1">
    <source>
        <dbReference type="SAM" id="Phobius"/>
    </source>
</evidence>
<feature type="transmembrane region" description="Helical" evidence="1">
    <location>
        <begin position="52"/>
        <end position="75"/>
    </location>
</feature>
<keyword evidence="3" id="KW-1185">Reference proteome</keyword>
<feature type="transmembrane region" description="Helical" evidence="1">
    <location>
        <begin position="14"/>
        <end position="32"/>
    </location>
</feature>
<evidence type="ECO:0000313" key="3">
    <source>
        <dbReference type="Proteomes" id="UP000092445"/>
    </source>
</evidence>
<keyword evidence="1" id="KW-0812">Transmembrane</keyword>